<keyword evidence="2" id="KW-1185">Reference proteome</keyword>
<gene>
    <name evidence="1" type="ORF">DV515_00011832</name>
</gene>
<dbReference type="AlphaFoldDB" id="A0A3L8S5V8"/>
<proteinExistence type="predicted"/>
<dbReference type="EMBL" id="QUSF01000059">
    <property type="protein sequence ID" value="RLV97382.1"/>
    <property type="molecule type" value="Genomic_DNA"/>
</dbReference>
<evidence type="ECO:0000313" key="2">
    <source>
        <dbReference type="Proteomes" id="UP000276834"/>
    </source>
</evidence>
<sequence length="190" mass="20663">MAPLLSALPARPCSELTWAQKAELGQVLKAEHQHWSHAKSPENAGLDLSLRRYNCWYSCWSTSPGVCLSITLAPGWSGSLLSCSVLDSNTLSWAVCCLGLNFIRSLEILHSWASCCRGFLLSCGVTARLGEAARSLKFTAVRLAKMPGCCGGAGWLRLPEADRSPVSRGSPHPRAAGRPHSYYSLKISWF</sequence>
<evidence type="ECO:0000313" key="1">
    <source>
        <dbReference type="EMBL" id="RLV97382.1"/>
    </source>
</evidence>
<accession>A0A3L8S5V8</accession>
<organism evidence="1 2">
    <name type="scientific">Chloebia gouldiae</name>
    <name type="common">Gouldian finch</name>
    <name type="synonym">Erythrura gouldiae</name>
    <dbReference type="NCBI Taxonomy" id="44316"/>
    <lineage>
        <taxon>Eukaryota</taxon>
        <taxon>Metazoa</taxon>
        <taxon>Chordata</taxon>
        <taxon>Craniata</taxon>
        <taxon>Vertebrata</taxon>
        <taxon>Euteleostomi</taxon>
        <taxon>Archelosauria</taxon>
        <taxon>Archosauria</taxon>
        <taxon>Dinosauria</taxon>
        <taxon>Saurischia</taxon>
        <taxon>Theropoda</taxon>
        <taxon>Coelurosauria</taxon>
        <taxon>Aves</taxon>
        <taxon>Neognathae</taxon>
        <taxon>Neoaves</taxon>
        <taxon>Telluraves</taxon>
        <taxon>Australaves</taxon>
        <taxon>Passeriformes</taxon>
        <taxon>Passeroidea</taxon>
        <taxon>Passeridae</taxon>
        <taxon>Chloebia</taxon>
    </lineage>
</organism>
<name>A0A3L8S5V8_CHLGU</name>
<protein>
    <submittedName>
        <fullName evidence="1">Uncharacterized protein</fullName>
    </submittedName>
</protein>
<reference evidence="1 2" key="1">
    <citation type="journal article" date="2018" name="Proc. R. Soc. B">
        <title>A non-coding region near Follistatin controls head colour polymorphism in the Gouldian finch.</title>
        <authorList>
            <person name="Toomey M.B."/>
            <person name="Marques C.I."/>
            <person name="Andrade P."/>
            <person name="Araujo P.M."/>
            <person name="Sabatino S."/>
            <person name="Gazda M.A."/>
            <person name="Afonso S."/>
            <person name="Lopes R.J."/>
            <person name="Corbo J.C."/>
            <person name="Carneiro M."/>
        </authorList>
    </citation>
    <scope>NUCLEOTIDE SEQUENCE [LARGE SCALE GENOMIC DNA]</scope>
    <source>
        <strain evidence="1">Red01</strain>
        <tissue evidence="1">Muscle</tissue>
    </source>
</reference>
<comment type="caution">
    <text evidence="1">The sequence shown here is derived from an EMBL/GenBank/DDBJ whole genome shotgun (WGS) entry which is preliminary data.</text>
</comment>
<dbReference type="Proteomes" id="UP000276834">
    <property type="component" value="Unassembled WGS sequence"/>
</dbReference>